<dbReference type="CDD" id="cd05283">
    <property type="entry name" value="CAD1"/>
    <property type="match status" value="1"/>
</dbReference>
<keyword evidence="4" id="KW-0560">Oxidoreductase</keyword>
<dbReference type="Proteomes" id="UP000855471">
    <property type="component" value="Unassembled WGS sequence"/>
</dbReference>
<dbReference type="AlphaFoldDB" id="A0A0N8LVU9"/>
<reference evidence="8" key="3">
    <citation type="journal article" date="2018" name="Genome Biol.">
        <title>SKESA: strategic k-mer extension for scrupulous assemblies.</title>
        <authorList>
            <person name="Souvorov A."/>
            <person name="Agarwala R."/>
            <person name="Lipman D.J."/>
        </authorList>
    </citation>
    <scope>NUCLEOTIDE SEQUENCE</scope>
    <source>
        <strain evidence="8">O50</strain>
    </source>
</reference>
<evidence type="ECO:0000313" key="7">
    <source>
        <dbReference type="EMBL" id="HAT3897725.1"/>
    </source>
</evidence>
<evidence type="ECO:0000313" key="8">
    <source>
        <dbReference type="EMBL" id="HAT3901199.1"/>
    </source>
</evidence>
<protein>
    <submittedName>
        <fullName evidence="9">Hydroxyacid dehydrogenase</fullName>
    </submittedName>
    <submittedName>
        <fullName evidence="8">NAD(P)-dependent alcohol dehydrogenase</fullName>
    </submittedName>
</protein>
<dbReference type="RefSeq" id="WP_057063809.1">
    <property type="nucleotide sequence ID" value="NZ_CBCYGZ010000013.1"/>
</dbReference>
<reference evidence="8" key="4">
    <citation type="submission" date="2020-09" db="EMBL/GenBank/DDBJ databases">
        <authorList>
            <consortium name="NCBI Pathogen Detection Project"/>
        </authorList>
    </citation>
    <scope>NUCLEOTIDE SEQUENCE</scope>
    <source>
        <strain evidence="8">O50</strain>
    </source>
</reference>
<evidence type="ECO:0000256" key="2">
    <source>
        <dbReference type="ARBA" id="ARBA00022723"/>
    </source>
</evidence>
<organism evidence="8">
    <name type="scientific">Citrobacter freundii</name>
    <dbReference type="NCBI Taxonomy" id="546"/>
    <lineage>
        <taxon>Bacteria</taxon>
        <taxon>Pseudomonadati</taxon>
        <taxon>Pseudomonadota</taxon>
        <taxon>Gammaproteobacteria</taxon>
        <taxon>Enterobacterales</taxon>
        <taxon>Enterobacteriaceae</taxon>
        <taxon>Citrobacter</taxon>
        <taxon>Citrobacter freundii complex</taxon>
    </lineage>
</organism>
<evidence type="ECO:0000313" key="10">
    <source>
        <dbReference type="Proteomes" id="UP000050520"/>
    </source>
</evidence>
<dbReference type="GO" id="GO:0008106">
    <property type="term" value="F:alcohol dehydrogenase (NADP+) activity"/>
    <property type="evidence" value="ECO:0007669"/>
    <property type="project" value="UniProtKB-ARBA"/>
</dbReference>
<dbReference type="FunFam" id="3.40.50.720:FF:000022">
    <property type="entry name" value="Cinnamyl alcohol dehydrogenase"/>
    <property type="match status" value="1"/>
</dbReference>
<dbReference type="GO" id="GO:0008270">
    <property type="term" value="F:zinc ion binding"/>
    <property type="evidence" value="ECO:0007669"/>
    <property type="project" value="InterPro"/>
</dbReference>
<dbReference type="PANTHER" id="PTHR42683">
    <property type="entry name" value="ALDEHYDE REDUCTASE"/>
    <property type="match status" value="1"/>
</dbReference>
<dbReference type="SUPFAM" id="SSF51735">
    <property type="entry name" value="NAD(P)-binding Rossmann-fold domains"/>
    <property type="match status" value="1"/>
</dbReference>
<keyword evidence="3 5" id="KW-0862">Zinc</keyword>
<sequence length="350" mass="37853">MVMNVKGYAALAVKEDLVPHSFVRRDPREDDVVIDILYSGVCHSDIHNAYNDWGGAKYPMVPGHEIIGRVVHVGKSVTKFNVGDLAGVGCMVDSCQHCSACEQGLEQYCEEGNTLTYNDIDRHDGLPTFGGYSDKIVVTEKFVVKVPEGIDLRGAAPLLCAGITTWSPLRHWQVGEGSKVAVVGLGGLGHMAIKLANAQGAEVTLFTRSPGKEADARRLGASHVVLSTDSEQMKATANQFDLIIDTVPYVHDLNPYIPTLALSGTLVLVGYLGALDPFLNTVPLILGRRSVAGSVIGGIAETQEMLDFCGQHGITADVEVINIQDINHAWQRMLKSDVKYRFVIDIASLK</sequence>
<evidence type="ECO:0000256" key="4">
    <source>
        <dbReference type="ARBA" id="ARBA00023002"/>
    </source>
</evidence>
<dbReference type="InterPro" id="IPR036291">
    <property type="entry name" value="NAD(P)-bd_dom_sf"/>
</dbReference>
<dbReference type="EMBL" id="LJEB01000051">
    <property type="protein sequence ID" value="KPR55147.1"/>
    <property type="molecule type" value="Genomic_DNA"/>
</dbReference>
<feature type="domain" description="Enoyl reductase (ER)" evidence="6">
    <location>
        <begin position="12"/>
        <end position="344"/>
    </location>
</feature>
<evidence type="ECO:0000313" key="9">
    <source>
        <dbReference type="EMBL" id="KPR55147.1"/>
    </source>
</evidence>
<comment type="caution">
    <text evidence="8">The sequence shown here is derived from an EMBL/GenBank/DDBJ whole genome shotgun (WGS) entry which is preliminary data.</text>
</comment>
<dbReference type="SMART" id="SM00829">
    <property type="entry name" value="PKS_ER"/>
    <property type="match status" value="1"/>
</dbReference>
<gene>
    <name evidence="9" type="ORF">AN672_12545</name>
    <name evidence="7" type="ORF">I9Y29_002152</name>
    <name evidence="8" type="ORF">I9Y29_005742</name>
</gene>
<name>A0A0N8LVU9_CITFR</name>
<reference evidence="10" key="1">
    <citation type="submission" date="2015-09" db="EMBL/GenBank/DDBJ databases">
        <title>Prevalence of NDMs in South Africa.</title>
        <authorList>
            <person name="Osei Sekyere J."/>
            <person name="Govinden U."/>
            <person name="Essack S."/>
            <person name="Haldorsen B."/>
            <person name="Samuelsen O."/>
            <person name="Aasnaes B."/>
            <person name="Sundsfjord A."/>
        </authorList>
    </citation>
    <scope>NUCLEOTIDE SEQUENCE [LARGE SCALE GENOMIC DNA]</scope>
    <source>
        <strain evidence="10">ST62:944112508</strain>
    </source>
</reference>
<dbReference type="InterPro" id="IPR013154">
    <property type="entry name" value="ADH-like_N"/>
</dbReference>
<dbReference type="Gene3D" id="3.90.180.10">
    <property type="entry name" value="Medium-chain alcohol dehydrogenases, catalytic domain"/>
    <property type="match status" value="1"/>
</dbReference>
<evidence type="ECO:0000256" key="5">
    <source>
        <dbReference type="RuleBase" id="RU361277"/>
    </source>
</evidence>
<dbReference type="EMBL" id="DACSXJ010000163">
    <property type="protein sequence ID" value="HAT3901199.1"/>
    <property type="molecule type" value="Genomic_DNA"/>
</dbReference>
<dbReference type="Gene3D" id="3.40.50.720">
    <property type="entry name" value="NAD(P)-binding Rossmann-like Domain"/>
    <property type="match status" value="1"/>
</dbReference>
<evidence type="ECO:0000256" key="1">
    <source>
        <dbReference type="ARBA" id="ARBA00001947"/>
    </source>
</evidence>
<reference evidence="9 10" key="2">
    <citation type="journal article" date="2017" name="PLoS ONE">
        <title>Genomic and phenotypic characterisation of fluoroquinolone resistance mechanisms in Enterobacteriaceae in Durban, South Africa.</title>
        <authorList>
            <person name="Osei Sekyere J."/>
            <person name="Amoako D.G."/>
        </authorList>
    </citation>
    <scope>NUCLEOTIDE SEQUENCE [LARGE SCALE GENOMIC DNA]</scope>
    <source>
        <strain evidence="9 10">ST62:944112508</strain>
    </source>
</reference>
<dbReference type="InterPro" id="IPR020843">
    <property type="entry name" value="ER"/>
</dbReference>
<dbReference type="InterPro" id="IPR002328">
    <property type="entry name" value="ADH_Zn_CS"/>
</dbReference>
<dbReference type="InterPro" id="IPR047109">
    <property type="entry name" value="CAD-like"/>
</dbReference>
<evidence type="ECO:0000256" key="3">
    <source>
        <dbReference type="ARBA" id="ARBA00022833"/>
    </source>
</evidence>
<dbReference type="Pfam" id="PF00107">
    <property type="entry name" value="ADH_zinc_N"/>
    <property type="match status" value="1"/>
</dbReference>
<dbReference type="InterPro" id="IPR013149">
    <property type="entry name" value="ADH-like_C"/>
</dbReference>
<dbReference type="Pfam" id="PF08240">
    <property type="entry name" value="ADH_N"/>
    <property type="match status" value="1"/>
</dbReference>
<proteinExistence type="inferred from homology"/>
<dbReference type="SUPFAM" id="SSF50129">
    <property type="entry name" value="GroES-like"/>
    <property type="match status" value="1"/>
</dbReference>
<accession>A0A0N8LVU9</accession>
<dbReference type="InterPro" id="IPR011032">
    <property type="entry name" value="GroES-like_sf"/>
</dbReference>
<comment type="cofactor">
    <cofactor evidence="1 5">
        <name>Zn(2+)</name>
        <dbReference type="ChEBI" id="CHEBI:29105"/>
    </cofactor>
</comment>
<evidence type="ECO:0000259" key="6">
    <source>
        <dbReference type="SMART" id="SM00829"/>
    </source>
</evidence>
<dbReference type="Proteomes" id="UP000050520">
    <property type="component" value="Unassembled WGS sequence"/>
</dbReference>
<dbReference type="EMBL" id="DACSXJ010000011">
    <property type="protein sequence ID" value="HAT3897725.1"/>
    <property type="molecule type" value="Genomic_DNA"/>
</dbReference>
<keyword evidence="2 5" id="KW-0479">Metal-binding</keyword>
<comment type="similarity">
    <text evidence="5">Belongs to the zinc-containing alcohol dehydrogenase family.</text>
</comment>
<dbReference type="PROSITE" id="PS00059">
    <property type="entry name" value="ADH_ZINC"/>
    <property type="match status" value="1"/>
</dbReference>